<feature type="domain" description="CW-type" evidence="5">
    <location>
        <begin position="648"/>
        <end position="701"/>
    </location>
</feature>
<dbReference type="Proteomes" id="UP001386955">
    <property type="component" value="Unassembled WGS sequence"/>
</dbReference>
<evidence type="ECO:0000313" key="6">
    <source>
        <dbReference type="EMBL" id="KAK7412954.1"/>
    </source>
</evidence>
<evidence type="ECO:0000256" key="2">
    <source>
        <dbReference type="ARBA" id="ARBA00022771"/>
    </source>
</evidence>
<protein>
    <recommendedName>
        <fullName evidence="5">CW-type domain-containing protein</fullName>
    </recommendedName>
</protein>
<evidence type="ECO:0000256" key="3">
    <source>
        <dbReference type="ARBA" id="ARBA00022833"/>
    </source>
</evidence>
<organism evidence="6 7">
    <name type="scientific">Psophocarpus tetragonolobus</name>
    <name type="common">Winged bean</name>
    <name type="synonym">Dolichos tetragonolobus</name>
    <dbReference type="NCBI Taxonomy" id="3891"/>
    <lineage>
        <taxon>Eukaryota</taxon>
        <taxon>Viridiplantae</taxon>
        <taxon>Streptophyta</taxon>
        <taxon>Embryophyta</taxon>
        <taxon>Tracheophyta</taxon>
        <taxon>Spermatophyta</taxon>
        <taxon>Magnoliopsida</taxon>
        <taxon>eudicotyledons</taxon>
        <taxon>Gunneridae</taxon>
        <taxon>Pentapetalae</taxon>
        <taxon>rosids</taxon>
        <taxon>fabids</taxon>
        <taxon>Fabales</taxon>
        <taxon>Fabaceae</taxon>
        <taxon>Papilionoideae</taxon>
        <taxon>50 kb inversion clade</taxon>
        <taxon>NPAAA clade</taxon>
        <taxon>indigoferoid/millettioid clade</taxon>
        <taxon>Phaseoleae</taxon>
        <taxon>Psophocarpus</taxon>
    </lineage>
</organism>
<evidence type="ECO:0000313" key="7">
    <source>
        <dbReference type="Proteomes" id="UP001386955"/>
    </source>
</evidence>
<sequence>MITGQIIALSFWVFEGPRARKFWWVVEMKGYTQLEEGEASYYKDDEDNIDPDSFSYIDEKIQHFLGHFQKDFEGGVSAENLGAKFGGYGSFLPTQERSPLLWSHPRTPQRNHSSPKTNTNLQMEAVSHTNKAPSNVPPPARPENASHSSHFFHDVRAASVNDMVKKERGVSSGDIAERCTLKDDTTKKTGNSNGQGPLKFRIKMKSNILAQKNAEIYSGLGLDNSPSSSMGNSPMESEGMPLPPVSQENTKDSPTGIIQVMTSFPILGGVLISPLHKSLLYMIKNDKVIGDNRYFSSLKGQQDTCSMSTDESDSFVGDGHSKKRTVRIVRQTEKQLELKHTNGTLSEKDMTLNMKKRLGNRTPDRKDFLSNDLKFTPLSSSICDAGETVEVTAKASEASKEVNESGVQGRMLPVEALKEESLESISGQDFVKTEKQNAGHGFMKNALEHTLEHSRKDNSMDPKNNNTCNTFMISNKVEHDSVKHKADHKYGTHQKAKAVSEWKNKSKGDQSPGKAEAVAERDSFGGTNSAMVIDKERAGFDNTCKSKMNKSKSLKDKKFSDSNRNSLKEKKLERKVDSLAGNGAMKIANISNGKQSAFGTKVKERLSGHKVVNQLLAGPYLKDTSATLSIAKNNLAPEMISSAVAVPQLIAEDWVCCDSCQRWRLLPTGMKPEHLPEKWLCSMLNWLPGMNSCNFSEDETTKALYSLYQMPISEGQNNTQSHRTETAIGVTSSADVLQYGLIHKMSSSDVLSDRGKKKHVIKEKTMSGINNDMFQFPNSEKIKVQVSGKNRSLNGMNQHPADLKPMKKMSSSKHLSRLDKIEEKHMPKSKEKLVNEGDTRHVKLKRKIDADQYKLGIPKKSKTENVLYANKQLNTGMGHEKVSLNSRNGLPTKASGKDMRKYDEYCLSEDVLDRLPATVKKEGDQAQVSSGGGSLDVKNCSKSNGLMKKRKLKDRMDDEKHNNSYSFHGEESNASEFGREKKYRILNKEAKSTTEGDDKLSKGGVRQVCLSGNRDQMAVGAEVRFVDKGNRLRKHRKNGSSLHASDGVDQLGKNMGSRPLSLTATSSSSKVSGSHKAKTNFEDVRGSPVESVTSSPLAAFNLDKNILVVGNTSVKDDPIKGCLSSIGSRRSFNNNREGKLSEKLKEGKISRDLHPVSHKLYSIEYQVEDAKDTAKVQARKSSELKNNHLLEGDVHVEQPGYEEKVNRESEHSWQKTGKVTLPHSKEKGRKSGSHVGMDKTKISVSETGGYSTKSGRYDSAVDLSNHASGSEIKTDAKYTSPKSKSKIDSISLKSSLRHEPNETGKQTEIKQRDFENSVLKMDPQCITDRNPISLQNPTQDFEEENSANHVITESRVGKSKVISSAVDEVKREALNVGSRIVPQYQKGGMTNENSVHVSGNGDLANSVRNYADISNNAGVNCSSGNFEPDQQLTVSSPLRTNSNQTAVDTLEEASKLKDRADNYKNSGFDFESNETYFQAGLKFLHGASLLENCHNESSKHGEMSQMQIFATAAKLFKCCAREYEIRREMAAAALAYKCMEVAYMRVVYCKNSSTNRDRHELQSTLQMVSQGDSPSSSASDVDNLNNQAAVDKATLPRGTNTHVAVNQVISARTRPNLVRLLDFTQDIHFAMEASRKCQSTFAAANVIMEEAWSKDCIASIKSVIDFSFQDVDELVRLVWTATKSISRAGLDGARD</sequence>
<dbReference type="InterPro" id="IPR055300">
    <property type="entry name" value="CWZF3/5/7"/>
</dbReference>
<proteinExistence type="predicted"/>
<dbReference type="PANTHER" id="PTHR46524:SF12">
    <property type="entry name" value="CW-TYPE DOMAIN-CONTAINING PROTEIN"/>
    <property type="match status" value="1"/>
</dbReference>
<keyword evidence="3" id="KW-0862">Zinc</keyword>
<comment type="caution">
    <text evidence="6">The sequence shown here is derived from an EMBL/GenBank/DDBJ whole genome shotgun (WGS) entry which is preliminary data.</text>
</comment>
<dbReference type="InterPro" id="IPR011124">
    <property type="entry name" value="Znf_CW"/>
</dbReference>
<keyword evidence="2" id="KW-0863">Zinc-finger</keyword>
<dbReference type="Gene3D" id="3.30.40.100">
    <property type="match status" value="1"/>
</dbReference>
<evidence type="ECO:0000256" key="1">
    <source>
        <dbReference type="ARBA" id="ARBA00022723"/>
    </source>
</evidence>
<dbReference type="InterPro" id="IPR056406">
    <property type="entry name" value="THD_CWZF3/5/7"/>
</dbReference>
<feature type="region of interest" description="Disordered" evidence="4">
    <location>
        <begin position="1204"/>
        <end position="1257"/>
    </location>
</feature>
<feature type="region of interest" description="Disordered" evidence="4">
    <location>
        <begin position="542"/>
        <end position="567"/>
    </location>
</feature>
<keyword evidence="1" id="KW-0479">Metal-binding</keyword>
<feature type="region of interest" description="Disordered" evidence="4">
    <location>
        <begin position="221"/>
        <end position="251"/>
    </location>
</feature>
<feature type="compositionally biased region" description="Basic and acidic residues" evidence="4">
    <location>
        <begin position="498"/>
        <end position="508"/>
    </location>
</feature>
<evidence type="ECO:0000256" key="4">
    <source>
        <dbReference type="SAM" id="MobiDB-lite"/>
    </source>
</evidence>
<dbReference type="Pfam" id="PF07496">
    <property type="entry name" value="zf-CW"/>
    <property type="match status" value="1"/>
</dbReference>
<feature type="compositionally biased region" description="Polar residues" evidence="4">
    <location>
        <begin position="1242"/>
        <end position="1254"/>
    </location>
</feature>
<feature type="region of interest" description="Disordered" evidence="4">
    <location>
        <begin position="127"/>
        <end position="146"/>
    </location>
</feature>
<dbReference type="PROSITE" id="PS51050">
    <property type="entry name" value="ZF_CW"/>
    <property type="match status" value="1"/>
</dbReference>
<gene>
    <name evidence="6" type="ORF">VNO78_04742</name>
</gene>
<dbReference type="EMBL" id="JAYMYS010000001">
    <property type="protein sequence ID" value="KAK7412954.1"/>
    <property type="molecule type" value="Genomic_DNA"/>
</dbReference>
<feature type="region of interest" description="Disordered" evidence="4">
    <location>
        <begin position="791"/>
        <end position="811"/>
    </location>
</feature>
<reference evidence="6 7" key="1">
    <citation type="submission" date="2024-01" db="EMBL/GenBank/DDBJ databases">
        <title>The genomes of 5 underutilized Papilionoideae crops provide insights into root nodulation and disease resistanc.</title>
        <authorList>
            <person name="Jiang F."/>
        </authorList>
    </citation>
    <scope>NUCLEOTIDE SEQUENCE [LARGE SCALE GENOMIC DNA]</scope>
    <source>
        <strain evidence="6">DUOXIRENSHENG_FW03</strain>
        <tissue evidence="6">Leaves</tissue>
    </source>
</reference>
<dbReference type="GO" id="GO:0008270">
    <property type="term" value="F:zinc ion binding"/>
    <property type="evidence" value="ECO:0007669"/>
    <property type="project" value="UniProtKB-KW"/>
</dbReference>
<feature type="compositionally biased region" description="Basic and acidic residues" evidence="4">
    <location>
        <begin position="1296"/>
        <end position="1313"/>
    </location>
</feature>
<feature type="compositionally biased region" description="Basic and acidic residues" evidence="4">
    <location>
        <begin position="553"/>
        <end position="567"/>
    </location>
</feature>
<feature type="region of interest" description="Disordered" evidence="4">
    <location>
        <begin position="486"/>
        <end position="523"/>
    </location>
</feature>
<name>A0AAN9T2S2_PSOTE</name>
<dbReference type="Pfam" id="PF24756">
    <property type="entry name" value="THD_CWZF3-5-7"/>
    <property type="match status" value="1"/>
</dbReference>
<feature type="compositionally biased region" description="Basic and acidic residues" evidence="4">
    <location>
        <begin position="1204"/>
        <end position="1213"/>
    </location>
</feature>
<feature type="region of interest" description="Disordered" evidence="4">
    <location>
        <begin position="922"/>
        <end position="978"/>
    </location>
</feature>
<keyword evidence="7" id="KW-1185">Reference proteome</keyword>
<feature type="region of interest" description="Disordered" evidence="4">
    <location>
        <begin position="1272"/>
        <end position="1313"/>
    </location>
</feature>
<dbReference type="PANTHER" id="PTHR46524">
    <property type="entry name" value="CW-TYPE ZINC FINGER"/>
    <property type="match status" value="1"/>
</dbReference>
<accession>A0AAN9T2S2</accession>
<evidence type="ECO:0000259" key="5">
    <source>
        <dbReference type="PROSITE" id="PS51050"/>
    </source>
</evidence>
<feature type="compositionally biased region" description="Low complexity" evidence="4">
    <location>
        <begin position="1057"/>
        <end position="1072"/>
    </location>
</feature>
<feature type="region of interest" description="Disordered" evidence="4">
    <location>
        <begin position="1034"/>
        <end position="1088"/>
    </location>
</feature>
<feature type="compositionally biased region" description="Low complexity" evidence="4">
    <location>
        <begin position="224"/>
        <end position="239"/>
    </location>
</feature>